<proteinExistence type="predicted"/>
<sequence>MSGPNTVPGMNGRRIVVGGVLLMAGALAAVPAARVLLTGDPDALPIMLFGVAAVAFGAVRLRAGLRLRRHAGWRVACPCRATGTPTPAARRRPTTRPAISFRRETEVPAAATMVRAVITVTAPVEIRVAGPAAATPAVAGPVVVEATPAGVAVAAAPDPVLGQNATYAQ</sequence>
<keyword evidence="1" id="KW-1133">Transmembrane helix</keyword>
<keyword evidence="3" id="KW-1185">Reference proteome</keyword>
<gene>
    <name evidence="2" type="ORF">SAMN04489832_3203</name>
</gene>
<accession>A0A1N5YS53</accession>
<organism evidence="2 3">
    <name type="scientific">Micromonospora cremea</name>
    <dbReference type="NCBI Taxonomy" id="709881"/>
    <lineage>
        <taxon>Bacteria</taxon>
        <taxon>Bacillati</taxon>
        <taxon>Actinomycetota</taxon>
        <taxon>Actinomycetes</taxon>
        <taxon>Micromonosporales</taxon>
        <taxon>Micromonosporaceae</taxon>
        <taxon>Micromonospora</taxon>
    </lineage>
</organism>
<evidence type="ECO:0000256" key="1">
    <source>
        <dbReference type="SAM" id="Phobius"/>
    </source>
</evidence>
<evidence type="ECO:0000313" key="2">
    <source>
        <dbReference type="EMBL" id="SIN12432.1"/>
    </source>
</evidence>
<dbReference type="STRING" id="709881.SAMN04489832_3203"/>
<protein>
    <submittedName>
        <fullName evidence="2">Uncharacterized protein</fullName>
    </submittedName>
</protein>
<dbReference type="Proteomes" id="UP000185124">
    <property type="component" value="Unassembled WGS sequence"/>
</dbReference>
<keyword evidence="1" id="KW-0472">Membrane</keyword>
<feature type="transmembrane region" description="Helical" evidence="1">
    <location>
        <begin position="43"/>
        <end position="61"/>
    </location>
</feature>
<keyword evidence="1" id="KW-0812">Transmembrane</keyword>
<dbReference type="EMBL" id="FSQT01000002">
    <property type="protein sequence ID" value="SIN12432.1"/>
    <property type="molecule type" value="Genomic_DNA"/>
</dbReference>
<feature type="transmembrane region" description="Helical" evidence="1">
    <location>
        <begin position="15"/>
        <end position="37"/>
    </location>
</feature>
<dbReference type="AlphaFoldDB" id="A0A1N5YS53"/>
<reference evidence="3" key="1">
    <citation type="submission" date="2016-12" db="EMBL/GenBank/DDBJ databases">
        <authorList>
            <person name="Varghese N."/>
            <person name="Submissions S."/>
        </authorList>
    </citation>
    <scope>NUCLEOTIDE SEQUENCE [LARGE SCALE GENOMIC DNA]</scope>
    <source>
        <strain evidence="3">DSM 45599</strain>
    </source>
</reference>
<evidence type="ECO:0000313" key="3">
    <source>
        <dbReference type="Proteomes" id="UP000185124"/>
    </source>
</evidence>
<name>A0A1N5YS53_9ACTN</name>